<evidence type="ECO:0000313" key="1">
    <source>
        <dbReference type="EMBL" id="CAG7785660.1"/>
    </source>
</evidence>
<proteinExistence type="predicted"/>
<accession>A0A8J2KF77</accession>
<keyword evidence="2" id="KW-1185">Reference proteome</keyword>
<dbReference type="Proteomes" id="UP000708208">
    <property type="component" value="Unassembled WGS sequence"/>
</dbReference>
<gene>
    <name evidence="1" type="ORF">AFUS01_LOCUS24271</name>
</gene>
<organism evidence="1 2">
    <name type="scientific">Allacma fusca</name>
    <dbReference type="NCBI Taxonomy" id="39272"/>
    <lineage>
        <taxon>Eukaryota</taxon>
        <taxon>Metazoa</taxon>
        <taxon>Ecdysozoa</taxon>
        <taxon>Arthropoda</taxon>
        <taxon>Hexapoda</taxon>
        <taxon>Collembola</taxon>
        <taxon>Symphypleona</taxon>
        <taxon>Sminthuridae</taxon>
        <taxon>Allacma</taxon>
    </lineage>
</organism>
<comment type="caution">
    <text evidence="1">The sequence shown here is derived from an EMBL/GenBank/DDBJ whole genome shotgun (WGS) entry which is preliminary data.</text>
</comment>
<dbReference type="EMBL" id="CAJVCH010300616">
    <property type="protein sequence ID" value="CAG7785660.1"/>
    <property type="molecule type" value="Genomic_DNA"/>
</dbReference>
<name>A0A8J2KF77_9HEXA</name>
<reference evidence="1" key="1">
    <citation type="submission" date="2021-06" db="EMBL/GenBank/DDBJ databases">
        <authorList>
            <person name="Hodson N. C."/>
            <person name="Mongue J. A."/>
            <person name="Jaron S. K."/>
        </authorList>
    </citation>
    <scope>NUCLEOTIDE SEQUENCE</scope>
</reference>
<sequence>MTWLLPFSAKPASAVDFALSTVRDSQRTWLLNIIQNTNIPSHHSRGYCMPKACKIEIDRLKSKTGLTQTWFILPGLGNQYEGMGRDLRTQ</sequence>
<dbReference type="AlphaFoldDB" id="A0A8J2KF77"/>
<evidence type="ECO:0000313" key="2">
    <source>
        <dbReference type="Proteomes" id="UP000708208"/>
    </source>
</evidence>
<protein>
    <submittedName>
        <fullName evidence="1">Uncharacterized protein</fullName>
    </submittedName>
</protein>